<dbReference type="InterPro" id="IPR027417">
    <property type="entry name" value="P-loop_NTPase"/>
</dbReference>
<dbReference type="EMBL" id="CP016364">
    <property type="protein sequence ID" value="APG46716.1"/>
    <property type="molecule type" value="Genomic_DNA"/>
</dbReference>
<dbReference type="CDD" id="cd01428">
    <property type="entry name" value="ADK"/>
    <property type="match status" value="1"/>
</dbReference>
<comment type="function">
    <text evidence="5">Catalyzes the reversible transfer of the terminal phosphate group between ATP and AMP. Plays an important role in cellular energy homeostasis and in adenine nucleotide metabolism.</text>
</comment>
<dbReference type="InterPro" id="IPR033690">
    <property type="entry name" value="Adenylat_kinase_CS"/>
</dbReference>
<feature type="binding site" evidence="5">
    <location>
        <position position="185"/>
    </location>
    <ligand>
        <name>AMP</name>
        <dbReference type="ChEBI" id="CHEBI:456215"/>
    </ligand>
</feature>
<comment type="similarity">
    <text evidence="5 6">Belongs to the adenylate kinase family.</text>
</comment>
<dbReference type="Proteomes" id="UP000183859">
    <property type="component" value="Chromosome"/>
</dbReference>
<dbReference type="SUPFAM" id="SSF52540">
    <property type="entry name" value="P-loop containing nucleoside triphosphate hydrolases"/>
    <property type="match status" value="1"/>
</dbReference>
<dbReference type="InterPro" id="IPR006259">
    <property type="entry name" value="Adenyl_kin_sub"/>
</dbReference>
<feature type="domain" description="Adenylate kinase active site lid" evidence="8">
    <location>
        <begin position="140"/>
        <end position="176"/>
    </location>
</feature>
<evidence type="ECO:0000256" key="3">
    <source>
        <dbReference type="ARBA" id="ARBA00022741"/>
    </source>
</evidence>
<keyword evidence="2 5" id="KW-0545">Nucleotide biosynthesis</keyword>
<keyword evidence="4 5" id="KW-0418">Kinase</keyword>
<evidence type="ECO:0000313" key="10">
    <source>
        <dbReference type="Proteomes" id="UP000183859"/>
    </source>
</evidence>
<dbReference type="HAMAP" id="MF_00235">
    <property type="entry name" value="Adenylate_kinase_Adk"/>
    <property type="match status" value="1"/>
</dbReference>
<feature type="binding site" evidence="5">
    <location>
        <position position="44"/>
    </location>
    <ligand>
        <name>AMP</name>
        <dbReference type="ChEBI" id="CHEBI:456215"/>
    </ligand>
</feature>
<dbReference type="GO" id="GO:0005524">
    <property type="term" value="F:ATP binding"/>
    <property type="evidence" value="ECO:0007669"/>
    <property type="project" value="UniProtKB-UniRule"/>
</dbReference>
<evidence type="ECO:0000256" key="1">
    <source>
        <dbReference type="ARBA" id="ARBA00022679"/>
    </source>
</evidence>
<name>A0A1L3I3N5_9RHOB</name>
<keyword evidence="5" id="KW-0963">Cytoplasm</keyword>
<accession>A0A1L3I3N5</accession>
<dbReference type="NCBIfam" id="NF001380">
    <property type="entry name" value="PRK00279.1-2"/>
    <property type="match status" value="1"/>
</dbReference>
<organism evidence="9 10">
    <name type="scientific">Phaeobacter porticola</name>
    <dbReference type="NCBI Taxonomy" id="1844006"/>
    <lineage>
        <taxon>Bacteria</taxon>
        <taxon>Pseudomonadati</taxon>
        <taxon>Pseudomonadota</taxon>
        <taxon>Alphaproteobacteria</taxon>
        <taxon>Rhodobacterales</taxon>
        <taxon>Roseobacteraceae</taxon>
        <taxon>Phaeobacter</taxon>
    </lineage>
</organism>
<dbReference type="AlphaFoldDB" id="A0A1L3I3N5"/>
<dbReference type="PRINTS" id="PR00094">
    <property type="entry name" value="ADENYLTKNASE"/>
</dbReference>
<feature type="binding site" evidence="5">
    <location>
        <position position="49"/>
    </location>
    <ligand>
        <name>AMP</name>
        <dbReference type="ChEBI" id="CHEBI:456215"/>
    </ligand>
</feature>
<feature type="binding site" evidence="5">
    <location>
        <position position="143"/>
    </location>
    <ligand>
        <name>Zn(2+)</name>
        <dbReference type="ChEBI" id="CHEBI:29105"/>
        <note>structural</note>
    </ligand>
</feature>
<keyword evidence="3 5" id="KW-0547">Nucleotide-binding</keyword>
<comment type="pathway">
    <text evidence="5">Purine metabolism; AMP biosynthesis via salvage pathway; AMP from ADP: step 1/1.</text>
</comment>
<feature type="binding site" evidence="5">
    <location>
        <begin position="98"/>
        <end position="101"/>
    </location>
    <ligand>
        <name>AMP</name>
        <dbReference type="ChEBI" id="CHEBI:456215"/>
    </ligand>
</feature>
<dbReference type="GO" id="GO:0005737">
    <property type="term" value="C:cytoplasm"/>
    <property type="evidence" value="ECO:0007669"/>
    <property type="project" value="UniProtKB-SubCell"/>
</dbReference>
<evidence type="ECO:0000259" key="8">
    <source>
        <dbReference type="Pfam" id="PF05191"/>
    </source>
</evidence>
<dbReference type="InterPro" id="IPR000850">
    <property type="entry name" value="Adenylat/UMP-CMP_kin"/>
</dbReference>
<keyword evidence="10" id="KW-1185">Reference proteome</keyword>
<dbReference type="GO" id="GO:0044209">
    <property type="term" value="P:AMP salvage"/>
    <property type="evidence" value="ECO:0007669"/>
    <property type="project" value="UniProtKB-UniRule"/>
</dbReference>
<feature type="binding site" evidence="5">
    <location>
        <position position="174"/>
    </location>
    <ligand>
        <name>AMP</name>
        <dbReference type="ChEBI" id="CHEBI:456215"/>
    </ligand>
</feature>
<dbReference type="EC" id="2.7.4.3" evidence="5 7"/>
<evidence type="ECO:0000313" key="9">
    <source>
        <dbReference type="EMBL" id="APG46716.1"/>
    </source>
</evidence>
<proteinExistence type="inferred from homology"/>
<dbReference type="InterPro" id="IPR007862">
    <property type="entry name" value="Adenylate_kinase_lid-dom"/>
</dbReference>
<dbReference type="PROSITE" id="PS00113">
    <property type="entry name" value="ADENYLATE_KINASE"/>
    <property type="match status" value="1"/>
</dbReference>
<feature type="binding site" evidence="5">
    <location>
        <position position="140"/>
    </location>
    <ligand>
        <name>ATP</name>
        <dbReference type="ChEBI" id="CHEBI:30616"/>
    </ligand>
</feature>
<gene>
    <name evidence="9" type="primary">adk2</name>
    <name evidence="5" type="synonym">adk</name>
    <name evidence="9" type="ORF">PhaeoP97_01291</name>
</gene>
<sequence>MIADMDTAVLTRPAVLILLGPPGAGKGTQARKLEQGFGLVQLSTGDLLRAAVAAGTPAGLTAKAVMEAGELVSDEIVINILRDRLAEPDCAKGVILDGFPRTTVQAEALDRLLAESGQQINAAVSLEVDDAAMVARVAGRYTCGGCGEGYHDQFKQPRVAGTCDRCGSTEMTRRADDNAETVGSRLAAYHAQTAPLISYYDGKGVLQRVDAMGEIDHIATSLQKVVSVATT</sequence>
<comment type="subcellular location">
    <subcellularLocation>
        <location evidence="5 7">Cytoplasm</location>
    </subcellularLocation>
</comment>
<feature type="binding site" evidence="5">
    <location>
        <begin position="70"/>
        <end position="72"/>
    </location>
    <ligand>
        <name>AMP</name>
        <dbReference type="ChEBI" id="CHEBI:456215"/>
    </ligand>
</feature>
<dbReference type="NCBIfam" id="NF001381">
    <property type="entry name" value="PRK00279.1-3"/>
    <property type="match status" value="1"/>
</dbReference>
<feature type="binding site" evidence="5">
    <location>
        <position position="146"/>
    </location>
    <ligand>
        <name>Zn(2+)</name>
        <dbReference type="ChEBI" id="CHEBI:29105"/>
        <note>structural</note>
    </ligand>
</feature>
<dbReference type="KEGG" id="php:PhaeoP97_01291"/>
<dbReference type="UniPathway" id="UPA00588">
    <property type="reaction ID" value="UER00649"/>
</dbReference>
<keyword evidence="5" id="KW-0862">Zinc</keyword>
<comment type="domain">
    <text evidence="5">Consists of three domains, a large central CORE domain and two small peripheral domains, NMPbind and LID, which undergo movements during catalysis. The LID domain closes over the site of phosphoryl transfer upon ATP binding. Assembling and dissambling the active center during each catalytic cycle provides an effective means to prevent ATP hydrolysis. Some bacteria have evolved a zinc-coordinating structure that stabilizes the LID domain.</text>
</comment>
<feature type="region of interest" description="NMP" evidence="5">
    <location>
        <begin position="43"/>
        <end position="72"/>
    </location>
</feature>
<dbReference type="Pfam" id="PF05191">
    <property type="entry name" value="ADK_lid"/>
    <property type="match status" value="1"/>
</dbReference>
<evidence type="ECO:0000256" key="2">
    <source>
        <dbReference type="ARBA" id="ARBA00022727"/>
    </source>
</evidence>
<dbReference type="Gene3D" id="3.40.50.300">
    <property type="entry name" value="P-loop containing nucleotide triphosphate hydrolases"/>
    <property type="match status" value="1"/>
</dbReference>
<evidence type="ECO:0000256" key="5">
    <source>
        <dbReference type="HAMAP-Rule" id="MF_00235"/>
    </source>
</evidence>
<keyword evidence="1 5" id="KW-0808">Transferase</keyword>
<feature type="binding site" evidence="5">
    <location>
        <position position="105"/>
    </location>
    <ligand>
        <name>AMP</name>
        <dbReference type="ChEBI" id="CHEBI:456215"/>
    </ligand>
</feature>
<feature type="binding site" evidence="5">
    <location>
        <position position="163"/>
    </location>
    <ligand>
        <name>Zn(2+)</name>
        <dbReference type="ChEBI" id="CHEBI:29105"/>
        <note>structural</note>
    </ligand>
</feature>
<keyword evidence="5" id="KW-0479">Metal-binding</keyword>
<feature type="binding site" evidence="5">
    <location>
        <position position="166"/>
    </location>
    <ligand>
        <name>Zn(2+)</name>
        <dbReference type="ChEBI" id="CHEBI:29105"/>
        <note>structural</note>
    </ligand>
</feature>
<evidence type="ECO:0000256" key="4">
    <source>
        <dbReference type="ARBA" id="ARBA00022777"/>
    </source>
</evidence>
<evidence type="ECO:0000256" key="7">
    <source>
        <dbReference type="RuleBase" id="RU003331"/>
    </source>
</evidence>
<keyword evidence="5 7" id="KW-0067">ATP-binding</keyword>
<feature type="binding site" evidence="5">
    <location>
        <position position="213"/>
    </location>
    <ligand>
        <name>ATP</name>
        <dbReference type="ChEBI" id="CHEBI:30616"/>
    </ligand>
</feature>
<reference evidence="10" key="1">
    <citation type="submission" date="2016-07" db="EMBL/GenBank/DDBJ databases">
        <title>Phaeobacter portensis sp. nov., a tropodithietic acid producing bacterium isolated from a German harbor.</title>
        <authorList>
            <person name="Freese H.M."/>
            <person name="Bunk B."/>
            <person name="Breider S."/>
            <person name="Brinkhoff T."/>
        </authorList>
    </citation>
    <scope>NUCLEOTIDE SEQUENCE [LARGE SCALE GENOMIC DNA]</scope>
    <source>
        <strain evidence="10">P97</strain>
    </source>
</reference>
<dbReference type="GO" id="GO:0008270">
    <property type="term" value="F:zinc ion binding"/>
    <property type="evidence" value="ECO:0007669"/>
    <property type="project" value="UniProtKB-UniRule"/>
</dbReference>
<comment type="caution">
    <text evidence="5">Lacks conserved residue(s) required for the propagation of feature annotation.</text>
</comment>
<protein>
    <recommendedName>
        <fullName evidence="5 7">Adenylate kinase</fullName>
        <shortName evidence="5">AK</shortName>
        <ecNumber evidence="5 7">2.7.4.3</ecNumber>
    </recommendedName>
    <alternativeName>
        <fullName evidence="5">ATP-AMP transphosphorylase</fullName>
    </alternativeName>
    <alternativeName>
        <fullName evidence="5">ATP:AMP phosphotransferase</fullName>
    </alternativeName>
    <alternativeName>
        <fullName evidence="5">Adenylate monophosphate kinase</fullName>
    </alternativeName>
</protein>
<dbReference type="NCBIfam" id="NF011100">
    <property type="entry name" value="PRK14527.1"/>
    <property type="match status" value="1"/>
</dbReference>
<dbReference type="NCBIfam" id="TIGR01351">
    <property type="entry name" value="adk"/>
    <property type="match status" value="1"/>
</dbReference>
<dbReference type="STRING" id="1844006.PhaeoP97_01291"/>
<dbReference type="FunFam" id="3.40.50.300:FF:000106">
    <property type="entry name" value="Adenylate kinase mitochondrial"/>
    <property type="match status" value="1"/>
</dbReference>
<dbReference type="Pfam" id="PF00406">
    <property type="entry name" value="ADK"/>
    <property type="match status" value="1"/>
</dbReference>
<evidence type="ECO:0000256" key="6">
    <source>
        <dbReference type="RuleBase" id="RU003330"/>
    </source>
</evidence>
<dbReference type="GO" id="GO:0004017">
    <property type="term" value="F:AMP kinase activity"/>
    <property type="evidence" value="ECO:0007669"/>
    <property type="project" value="UniProtKB-UniRule"/>
</dbReference>
<comment type="catalytic activity">
    <reaction evidence="5 7">
        <text>AMP + ATP = 2 ADP</text>
        <dbReference type="Rhea" id="RHEA:12973"/>
        <dbReference type="ChEBI" id="CHEBI:30616"/>
        <dbReference type="ChEBI" id="CHEBI:456215"/>
        <dbReference type="ChEBI" id="CHEBI:456216"/>
        <dbReference type="EC" id="2.7.4.3"/>
    </reaction>
</comment>
<feature type="binding site" evidence="5">
    <location>
        <begin position="23"/>
        <end position="28"/>
    </location>
    <ligand>
        <name>ATP</name>
        <dbReference type="ChEBI" id="CHEBI:30616"/>
    </ligand>
</feature>
<comment type="subunit">
    <text evidence="5 7">Monomer.</text>
</comment>
<dbReference type="PANTHER" id="PTHR23359">
    <property type="entry name" value="NUCLEOTIDE KINASE"/>
    <property type="match status" value="1"/>
</dbReference>